<dbReference type="EMBL" id="BMWE01000010">
    <property type="protein sequence ID" value="GGY27471.1"/>
    <property type="molecule type" value="Genomic_DNA"/>
</dbReference>
<evidence type="ECO:0000313" key="1">
    <source>
        <dbReference type="EMBL" id="GGY27471.1"/>
    </source>
</evidence>
<evidence type="ECO:0008006" key="3">
    <source>
        <dbReference type="Google" id="ProtNLM"/>
    </source>
</evidence>
<dbReference type="InterPro" id="IPR013785">
    <property type="entry name" value="Aldolase_TIM"/>
</dbReference>
<reference evidence="2" key="1">
    <citation type="journal article" date="2019" name="Int. J. Syst. Evol. Microbiol.">
        <title>The Global Catalogue of Microorganisms (GCM) 10K type strain sequencing project: providing services to taxonomists for standard genome sequencing and annotation.</title>
        <authorList>
            <consortium name="The Broad Institute Genomics Platform"/>
            <consortium name="The Broad Institute Genome Sequencing Center for Infectious Disease"/>
            <person name="Wu L."/>
            <person name="Ma J."/>
        </authorList>
    </citation>
    <scope>NUCLEOTIDE SEQUENCE [LARGE SCALE GENOMIC DNA]</scope>
    <source>
        <strain evidence="2">JCM 4957</strain>
    </source>
</reference>
<dbReference type="SUPFAM" id="SSF102114">
    <property type="entry name" value="Radical SAM enzymes"/>
    <property type="match status" value="1"/>
</dbReference>
<organism evidence="1 2">
    <name type="scientific">Streptomyces djakartensis</name>
    <dbReference type="NCBI Taxonomy" id="68193"/>
    <lineage>
        <taxon>Bacteria</taxon>
        <taxon>Bacillati</taxon>
        <taxon>Actinomycetota</taxon>
        <taxon>Actinomycetes</taxon>
        <taxon>Kitasatosporales</taxon>
        <taxon>Streptomycetaceae</taxon>
        <taxon>Streptomyces</taxon>
    </lineage>
</organism>
<sequence length="103" mass="10619">MPDRIAADADFATALAAVRGSLPTNEVHFTGGEPTLHPDLPGLITIARRLGLTVGLTSNGENGAAVLPAAPDSRKPQVTGYVTWGSPEPPVGFEPTTYALQGL</sequence>
<keyword evidence="2" id="KW-1185">Reference proteome</keyword>
<comment type="caution">
    <text evidence="1">The sequence shown here is derived from an EMBL/GenBank/DDBJ whole genome shotgun (WGS) entry which is preliminary data.</text>
</comment>
<gene>
    <name evidence="1" type="ORF">GCM10010384_38220</name>
</gene>
<dbReference type="Gene3D" id="3.20.20.70">
    <property type="entry name" value="Aldolase class I"/>
    <property type="match status" value="1"/>
</dbReference>
<protein>
    <recommendedName>
        <fullName evidence="3">Radical SAM protein</fullName>
    </recommendedName>
</protein>
<accession>A0ABQ2ZYF8</accession>
<name>A0ABQ2ZYF8_9ACTN</name>
<proteinExistence type="predicted"/>
<dbReference type="Proteomes" id="UP000653308">
    <property type="component" value="Unassembled WGS sequence"/>
</dbReference>
<evidence type="ECO:0000313" key="2">
    <source>
        <dbReference type="Proteomes" id="UP000653308"/>
    </source>
</evidence>
<dbReference type="InterPro" id="IPR058240">
    <property type="entry name" value="rSAM_sf"/>
</dbReference>